<comment type="caution">
    <text evidence="1">The sequence shown here is derived from an EMBL/GenBank/DDBJ whole genome shotgun (WGS) entry which is preliminary data.</text>
</comment>
<dbReference type="Proteomes" id="UP000708208">
    <property type="component" value="Unassembled WGS sequence"/>
</dbReference>
<evidence type="ECO:0000313" key="2">
    <source>
        <dbReference type="Proteomes" id="UP000708208"/>
    </source>
</evidence>
<gene>
    <name evidence="1" type="ORF">AFUS01_LOCUS11197</name>
</gene>
<proteinExistence type="predicted"/>
<dbReference type="EMBL" id="CAJVCH010085445">
    <property type="protein sequence ID" value="CAG7722020.1"/>
    <property type="molecule type" value="Genomic_DNA"/>
</dbReference>
<sequence length="152" mass="16994">MIFPFKSWVVKTAEHKDPAPGSNSGVYILILSGGKASSRRASSTCCVKGMGRSCVKKLSLNKEKENRSCYGRREKAGKVEQVQEESELDTRNVKVSGVRVHRNAQISNRKKWIQCLKRVQKSAKAWQTIGIYVQRYISIPAITIGNGNQLII</sequence>
<name>A0A8J2JL48_9HEXA</name>
<protein>
    <submittedName>
        <fullName evidence="1">Uncharacterized protein</fullName>
    </submittedName>
</protein>
<keyword evidence="2" id="KW-1185">Reference proteome</keyword>
<evidence type="ECO:0000313" key="1">
    <source>
        <dbReference type="EMBL" id="CAG7722020.1"/>
    </source>
</evidence>
<accession>A0A8J2JL48</accession>
<reference evidence="1" key="1">
    <citation type="submission" date="2021-06" db="EMBL/GenBank/DDBJ databases">
        <authorList>
            <person name="Hodson N. C."/>
            <person name="Mongue J. A."/>
            <person name="Jaron S. K."/>
        </authorList>
    </citation>
    <scope>NUCLEOTIDE SEQUENCE</scope>
</reference>
<dbReference type="AlphaFoldDB" id="A0A8J2JL48"/>
<organism evidence="1 2">
    <name type="scientific">Allacma fusca</name>
    <dbReference type="NCBI Taxonomy" id="39272"/>
    <lineage>
        <taxon>Eukaryota</taxon>
        <taxon>Metazoa</taxon>
        <taxon>Ecdysozoa</taxon>
        <taxon>Arthropoda</taxon>
        <taxon>Hexapoda</taxon>
        <taxon>Collembola</taxon>
        <taxon>Symphypleona</taxon>
        <taxon>Sminthuridae</taxon>
        <taxon>Allacma</taxon>
    </lineage>
</organism>